<protein>
    <submittedName>
        <fullName evidence="1">Uncharacterized protein</fullName>
    </submittedName>
</protein>
<dbReference type="Proteomes" id="UP001589646">
    <property type="component" value="Unassembled WGS sequence"/>
</dbReference>
<dbReference type="RefSeq" id="WP_346124636.1">
    <property type="nucleotide sequence ID" value="NZ_BAAAXC010000015.1"/>
</dbReference>
<sequence length="56" mass="6281">MIAPTVYRPLPRPQAWLITWVDGEPVIVINSNLDEGEQRAARLDAQRAARSTRPPS</sequence>
<name>A0ABV5Q560_9ACTN</name>
<organism evidence="1 2">
    <name type="scientific">Nonomuraea roseola</name>
    <dbReference type="NCBI Taxonomy" id="46179"/>
    <lineage>
        <taxon>Bacteria</taxon>
        <taxon>Bacillati</taxon>
        <taxon>Actinomycetota</taxon>
        <taxon>Actinomycetes</taxon>
        <taxon>Streptosporangiales</taxon>
        <taxon>Streptosporangiaceae</taxon>
        <taxon>Nonomuraea</taxon>
    </lineage>
</organism>
<keyword evidence="2" id="KW-1185">Reference proteome</keyword>
<gene>
    <name evidence="1" type="ORF">ACFFRN_27860</name>
</gene>
<proteinExistence type="predicted"/>
<accession>A0ABV5Q560</accession>
<dbReference type="EMBL" id="JBHMCE010000008">
    <property type="protein sequence ID" value="MFB9530428.1"/>
    <property type="molecule type" value="Genomic_DNA"/>
</dbReference>
<evidence type="ECO:0000313" key="1">
    <source>
        <dbReference type="EMBL" id="MFB9530428.1"/>
    </source>
</evidence>
<evidence type="ECO:0000313" key="2">
    <source>
        <dbReference type="Proteomes" id="UP001589646"/>
    </source>
</evidence>
<comment type="caution">
    <text evidence="1">The sequence shown here is derived from an EMBL/GenBank/DDBJ whole genome shotgun (WGS) entry which is preliminary data.</text>
</comment>
<reference evidence="1 2" key="1">
    <citation type="submission" date="2024-09" db="EMBL/GenBank/DDBJ databases">
        <authorList>
            <person name="Sun Q."/>
            <person name="Mori K."/>
        </authorList>
    </citation>
    <scope>NUCLEOTIDE SEQUENCE [LARGE SCALE GENOMIC DNA]</scope>
    <source>
        <strain evidence="1 2">JCM 3323</strain>
    </source>
</reference>